<keyword evidence="3" id="KW-0520">NAD</keyword>
<gene>
    <name evidence="7" type="ORF">FHR21_003273</name>
</gene>
<name>A0A7W9B7Z1_9SPHN</name>
<evidence type="ECO:0000259" key="6">
    <source>
        <dbReference type="Pfam" id="PF00171"/>
    </source>
</evidence>
<accession>A0A7W9B7Z1</accession>
<evidence type="ECO:0000256" key="4">
    <source>
        <dbReference type="PROSITE-ProRule" id="PRU10007"/>
    </source>
</evidence>
<organism evidence="7 8">
    <name type="scientific">Sphingopyxis panaciterrulae</name>
    <dbReference type="NCBI Taxonomy" id="462372"/>
    <lineage>
        <taxon>Bacteria</taxon>
        <taxon>Pseudomonadati</taxon>
        <taxon>Pseudomonadota</taxon>
        <taxon>Alphaproteobacteria</taxon>
        <taxon>Sphingomonadales</taxon>
        <taxon>Sphingomonadaceae</taxon>
        <taxon>Sphingopyxis</taxon>
    </lineage>
</organism>
<protein>
    <submittedName>
        <fullName evidence="7">Acyl-CoA reductase-like NAD-dependent aldehyde dehydrogenase</fullName>
    </submittedName>
</protein>
<feature type="active site" evidence="4">
    <location>
        <position position="253"/>
    </location>
</feature>
<keyword evidence="2 5" id="KW-0560">Oxidoreductase</keyword>
<feature type="domain" description="Aldehyde dehydrogenase" evidence="6">
    <location>
        <begin position="20"/>
        <end position="479"/>
    </location>
</feature>
<dbReference type="Gene3D" id="3.40.309.10">
    <property type="entry name" value="Aldehyde Dehydrogenase, Chain A, domain 2"/>
    <property type="match status" value="1"/>
</dbReference>
<dbReference type="AlphaFoldDB" id="A0A7W9B7Z1"/>
<proteinExistence type="inferred from homology"/>
<evidence type="ECO:0000256" key="1">
    <source>
        <dbReference type="ARBA" id="ARBA00009986"/>
    </source>
</evidence>
<evidence type="ECO:0000256" key="2">
    <source>
        <dbReference type="ARBA" id="ARBA00023002"/>
    </source>
</evidence>
<dbReference type="PROSITE" id="PS00687">
    <property type="entry name" value="ALDEHYDE_DEHYDR_GLU"/>
    <property type="match status" value="1"/>
</dbReference>
<dbReference type="FunFam" id="3.40.309.10:FF:000012">
    <property type="entry name" value="Betaine aldehyde dehydrogenase"/>
    <property type="match status" value="1"/>
</dbReference>
<reference evidence="7 8" key="1">
    <citation type="submission" date="2020-08" db="EMBL/GenBank/DDBJ databases">
        <title>Genomic Encyclopedia of Type Strains, Phase IV (KMG-IV): sequencing the most valuable type-strain genomes for metagenomic binning, comparative biology and taxonomic classification.</title>
        <authorList>
            <person name="Goeker M."/>
        </authorList>
    </citation>
    <scope>NUCLEOTIDE SEQUENCE [LARGE SCALE GENOMIC DNA]</scope>
    <source>
        <strain evidence="7 8">DSM 27163</strain>
    </source>
</reference>
<evidence type="ECO:0000256" key="3">
    <source>
        <dbReference type="ARBA" id="ARBA00023027"/>
    </source>
</evidence>
<dbReference type="InterPro" id="IPR016163">
    <property type="entry name" value="Ald_DH_C"/>
</dbReference>
<dbReference type="InterPro" id="IPR016162">
    <property type="entry name" value="Ald_DH_N"/>
</dbReference>
<dbReference type="EMBL" id="JACIJH010000012">
    <property type="protein sequence ID" value="MBB5707905.1"/>
    <property type="molecule type" value="Genomic_DNA"/>
</dbReference>
<comment type="caution">
    <text evidence="7">The sequence shown here is derived from an EMBL/GenBank/DDBJ whole genome shotgun (WGS) entry which is preliminary data.</text>
</comment>
<dbReference type="PANTHER" id="PTHR43720:SF2">
    <property type="entry name" value="2-AMINOMUCONIC SEMIALDEHYDE DEHYDROGENASE"/>
    <property type="match status" value="1"/>
</dbReference>
<evidence type="ECO:0000313" key="7">
    <source>
        <dbReference type="EMBL" id="MBB5707905.1"/>
    </source>
</evidence>
<keyword evidence="8" id="KW-1185">Reference proteome</keyword>
<sequence length="497" mass="52851">MTLAHQTVTSFIDGAFIPARGPALDVVNPADESLAGTLHEADAAEVAAAVDSAEKAFRTGSWPGLSVAERKQVFRRIADVVRDNLDELAALETAATGQPIRYSRFIQLPRILANFEFYAEWPSYALETAASERGRGLRYVLREPLGPVALISPSNAPTALASTKIAAALAFGNTCVVKTSENTPLALARFVELLHMAGVPDGVVNMVNGRGDVTGDAMVRHPAIRAVSFTGGTATARHIAAAAGAGLKRIDLELGGKSANIVMPSADLDRALDAALIAVFTNSGQQCFAGSRLVLHRAIAEDFLGRFAERAEAIRVGHPYDEAAENGPLAHANSYARVERMVAEAREDGCAILAGGARADGFDKGYYFRPTVVRAPSNDVRICQEEVFGPVAAAIVVDSMEEAIAVANRSRYGLVSYVWTNDLAEAMRATESIEAGWIHVNTPMLALDPRFPFGGYKESGVGRDGAPAARQFFTEEKTINYALGGVDLPKVGIQGNQ</sequence>
<dbReference type="InterPro" id="IPR029510">
    <property type="entry name" value="Ald_DH_CS_GLU"/>
</dbReference>
<dbReference type="InterPro" id="IPR015590">
    <property type="entry name" value="Aldehyde_DH_dom"/>
</dbReference>
<dbReference type="SUPFAM" id="SSF53720">
    <property type="entry name" value="ALDH-like"/>
    <property type="match status" value="1"/>
</dbReference>
<evidence type="ECO:0000313" key="8">
    <source>
        <dbReference type="Proteomes" id="UP000537161"/>
    </source>
</evidence>
<dbReference type="InterPro" id="IPR016161">
    <property type="entry name" value="Ald_DH/histidinol_DH"/>
</dbReference>
<dbReference type="FunFam" id="3.40.605.10:FF:000007">
    <property type="entry name" value="NAD/NADP-dependent betaine aldehyde dehydrogenase"/>
    <property type="match status" value="1"/>
</dbReference>
<dbReference type="GO" id="GO:0016620">
    <property type="term" value="F:oxidoreductase activity, acting on the aldehyde or oxo group of donors, NAD or NADP as acceptor"/>
    <property type="evidence" value="ECO:0007669"/>
    <property type="project" value="InterPro"/>
</dbReference>
<dbReference type="Gene3D" id="3.40.605.10">
    <property type="entry name" value="Aldehyde Dehydrogenase, Chain A, domain 1"/>
    <property type="match status" value="1"/>
</dbReference>
<comment type="similarity">
    <text evidence="1 5">Belongs to the aldehyde dehydrogenase family.</text>
</comment>
<evidence type="ECO:0000256" key="5">
    <source>
        <dbReference type="RuleBase" id="RU003345"/>
    </source>
</evidence>
<dbReference type="Proteomes" id="UP000537161">
    <property type="component" value="Unassembled WGS sequence"/>
</dbReference>
<dbReference type="Pfam" id="PF00171">
    <property type="entry name" value="Aldedh"/>
    <property type="match status" value="1"/>
</dbReference>
<dbReference type="RefSeq" id="WP_184100196.1">
    <property type="nucleotide sequence ID" value="NZ_JACIJH010000012.1"/>
</dbReference>
<dbReference type="PANTHER" id="PTHR43720">
    <property type="entry name" value="2-AMINOMUCONIC SEMIALDEHYDE DEHYDROGENASE"/>
    <property type="match status" value="1"/>
</dbReference>